<keyword evidence="5" id="KW-0808">Transferase</keyword>
<evidence type="ECO:0000313" key="9">
    <source>
        <dbReference type="Proteomes" id="UP000017836"/>
    </source>
</evidence>
<keyword evidence="4" id="KW-0328">Glycosyltransferase</keyword>
<dbReference type="STRING" id="13333.W1NQ99"/>
<dbReference type="GO" id="GO:2001289">
    <property type="term" value="P:lipid X metabolic process"/>
    <property type="evidence" value="ECO:0007669"/>
    <property type="project" value="EnsemblPlants"/>
</dbReference>
<dbReference type="OMA" id="YVILPFE"/>
<dbReference type="GO" id="GO:0005543">
    <property type="term" value="F:phospholipid binding"/>
    <property type="evidence" value="ECO:0000318"/>
    <property type="project" value="GO_Central"/>
</dbReference>
<proteinExistence type="predicted"/>
<evidence type="ECO:0000256" key="5">
    <source>
        <dbReference type="ARBA" id="ARBA00022679"/>
    </source>
</evidence>
<keyword evidence="3" id="KW-0441">Lipid A biosynthesis</keyword>
<dbReference type="EC" id="2.4.1.182" evidence="1"/>
<evidence type="ECO:0000256" key="3">
    <source>
        <dbReference type="ARBA" id="ARBA00022556"/>
    </source>
</evidence>
<dbReference type="PANTHER" id="PTHR30372:SF4">
    <property type="entry name" value="LIPID-A-DISACCHARIDE SYNTHASE, MITOCHONDRIAL-RELATED"/>
    <property type="match status" value="1"/>
</dbReference>
<dbReference type="PANTHER" id="PTHR30372">
    <property type="entry name" value="LIPID-A-DISACCHARIDE SYNTHASE"/>
    <property type="match status" value="1"/>
</dbReference>
<dbReference type="AlphaFoldDB" id="W1NQ99"/>
<evidence type="ECO:0000256" key="1">
    <source>
        <dbReference type="ARBA" id="ARBA00012687"/>
    </source>
</evidence>
<dbReference type="Proteomes" id="UP000017836">
    <property type="component" value="Unassembled WGS sequence"/>
</dbReference>
<dbReference type="GO" id="GO:0008915">
    <property type="term" value="F:lipid-A-disaccharide synthase activity"/>
    <property type="evidence" value="ECO:0007669"/>
    <property type="project" value="UniProtKB-EC"/>
</dbReference>
<dbReference type="Gramene" id="ERM96959">
    <property type="protein sequence ID" value="ERM96959"/>
    <property type="gene ID" value="AMTR_s00074p00162130"/>
</dbReference>
<sequence length="471" mass="52616">MDKMMLMTRSAYFLRKIVNTDSRRTFSSTCNNKNSWRRAPASMVENEEFRVFMVCGEVSGDIIGGRLISSLKRLSPCPLRFAGVGGSMMNNEGLRSLFPMEDLAVMGIWELLPHLNNFRKRLLETTEAAFLFQPHVVVTVDSKGFSFRFLKLLRARYNQQGLSCPLRFHYVAPSFWAWKGGEERMNGLAKLVDHVLCILPFEVDICRAHGLAATFVGHPVVEDALSAQLGTSSQVDELVVLGKADNFRNEHGISSETTIISLLPGSRLQEVTRMLPIFADTLKLLRCSFPDMVAVIPVASNQHVQEHIKKNVQQWVVPAILISGESSFKKYDAFSASKAAIATSGTAVMELQLARLPCVVGYRAHFLTEWFIRLRTKSKYVSLPNILLDSAVIPEALLSNCTADRLSMLLNKIIWDESLREEQMASARNVLNILCPKQKSLYNLHGGRLGSSCTPSMIAASTIMYELTCNT</sequence>
<comment type="catalytic activity">
    <reaction evidence="7">
        <text>a lipid X + a UDP-2-N,3-O-bis[(3R)-3-hydroxyacyl]-alpha-D-glucosamine = a lipid A disaccharide + UDP + H(+)</text>
        <dbReference type="Rhea" id="RHEA:67828"/>
        <dbReference type="ChEBI" id="CHEBI:15378"/>
        <dbReference type="ChEBI" id="CHEBI:58223"/>
        <dbReference type="ChEBI" id="CHEBI:137748"/>
        <dbReference type="ChEBI" id="CHEBI:176338"/>
        <dbReference type="ChEBI" id="CHEBI:176343"/>
        <dbReference type="EC" id="2.4.1.182"/>
    </reaction>
</comment>
<protein>
    <recommendedName>
        <fullName evidence="1">lipid-A-disaccharide synthase</fullName>
        <ecNumber evidence="1">2.4.1.182</ecNumber>
    </recommendedName>
</protein>
<gene>
    <name evidence="8" type="ORF">AMTR_s00074p00162130</name>
</gene>
<evidence type="ECO:0000256" key="7">
    <source>
        <dbReference type="ARBA" id="ARBA00048975"/>
    </source>
</evidence>
<dbReference type="OrthoDB" id="2419at2759"/>
<name>W1NQ99_AMBTC</name>
<dbReference type="InterPro" id="IPR003835">
    <property type="entry name" value="Glyco_trans_19"/>
</dbReference>
<dbReference type="SUPFAM" id="SSF53756">
    <property type="entry name" value="UDP-Glycosyltransferase/glycogen phosphorylase"/>
    <property type="match status" value="1"/>
</dbReference>
<evidence type="ECO:0000256" key="4">
    <source>
        <dbReference type="ARBA" id="ARBA00022676"/>
    </source>
</evidence>
<dbReference type="GO" id="GO:0009245">
    <property type="term" value="P:lipid A biosynthetic process"/>
    <property type="evidence" value="ECO:0000318"/>
    <property type="project" value="GO_Central"/>
</dbReference>
<dbReference type="Pfam" id="PF02684">
    <property type="entry name" value="LpxB"/>
    <property type="match status" value="1"/>
</dbReference>
<dbReference type="GO" id="GO:0016020">
    <property type="term" value="C:membrane"/>
    <property type="evidence" value="ECO:0007669"/>
    <property type="project" value="GOC"/>
</dbReference>
<reference evidence="9" key="1">
    <citation type="journal article" date="2013" name="Science">
        <title>The Amborella genome and the evolution of flowering plants.</title>
        <authorList>
            <consortium name="Amborella Genome Project"/>
        </authorList>
    </citation>
    <scope>NUCLEOTIDE SEQUENCE [LARGE SCALE GENOMIC DNA]</scope>
</reference>
<organism evidence="8 9">
    <name type="scientific">Amborella trichopoda</name>
    <dbReference type="NCBI Taxonomy" id="13333"/>
    <lineage>
        <taxon>Eukaryota</taxon>
        <taxon>Viridiplantae</taxon>
        <taxon>Streptophyta</taxon>
        <taxon>Embryophyta</taxon>
        <taxon>Tracheophyta</taxon>
        <taxon>Spermatophyta</taxon>
        <taxon>Magnoliopsida</taxon>
        <taxon>Amborellales</taxon>
        <taxon>Amborellaceae</taxon>
        <taxon>Amborella</taxon>
    </lineage>
</organism>
<dbReference type="GO" id="GO:0005739">
    <property type="term" value="C:mitochondrion"/>
    <property type="evidence" value="ECO:0007669"/>
    <property type="project" value="EnsemblPlants"/>
</dbReference>
<dbReference type="eggNOG" id="ENOG502QTT8">
    <property type="taxonomic scope" value="Eukaryota"/>
</dbReference>
<dbReference type="HOGENOM" id="CLU_036577_2_0_1"/>
<keyword evidence="9" id="KW-1185">Reference proteome</keyword>
<evidence type="ECO:0000256" key="6">
    <source>
        <dbReference type="ARBA" id="ARBA00023098"/>
    </source>
</evidence>
<dbReference type="EMBL" id="KI396637">
    <property type="protein sequence ID" value="ERM96959.1"/>
    <property type="molecule type" value="Genomic_DNA"/>
</dbReference>
<accession>W1NQ99</accession>
<evidence type="ECO:0000256" key="2">
    <source>
        <dbReference type="ARBA" id="ARBA00022516"/>
    </source>
</evidence>
<evidence type="ECO:0000313" key="8">
    <source>
        <dbReference type="EMBL" id="ERM96959.1"/>
    </source>
</evidence>
<keyword evidence="2" id="KW-0444">Lipid biosynthesis</keyword>
<dbReference type="NCBIfam" id="TIGR00215">
    <property type="entry name" value="lpxB"/>
    <property type="match status" value="1"/>
</dbReference>
<keyword evidence="6" id="KW-0443">Lipid metabolism</keyword>